<dbReference type="Pfam" id="PF01408">
    <property type="entry name" value="GFO_IDH_MocA"/>
    <property type="match status" value="1"/>
</dbReference>
<name>A0A1I3TXW6_HALDA</name>
<reference evidence="4" key="1">
    <citation type="submission" date="2016-10" db="EMBL/GenBank/DDBJ databases">
        <authorList>
            <person name="Varghese N."/>
            <person name="Submissions S."/>
        </authorList>
    </citation>
    <scope>NUCLEOTIDE SEQUENCE [LARGE SCALE GENOMIC DNA]</scope>
    <source>
        <strain evidence="4">CGMCC 1.3704</strain>
    </source>
</reference>
<dbReference type="Gene3D" id="3.30.360.10">
    <property type="entry name" value="Dihydrodipicolinate Reductase, domain 2"/>
    <property type="match status" value="1"/>
</dbReference>
<evidence type="ECO:0000313" key="4">
    <source>
        <dbReference type="Proteomes" id="UP000183557"/>
    </source>
</evidence>
<organism evidence="3 4">
    <name type="scientific">Halobacillus dabanensis</name>
    <dbReference type="NCBI Taxonomy" id="240302"/>
    <lineage>
        <taxon>Bacteria</taxon>
        <taxon>Bacillati</taxon>
        <taxon>Bacillota</taxon>
        <taxon>Bacilli</taxon>
        <taxon>Bacillales</taxon>
        <taxon>Bacillaceae</taxon>
        <taxon>Halobacillus</taxon>
    </lineage>
</organism>
<protein>
    <submittedName>
        <fullName evidence="3">Predicted dehydrogenase</fullName>
    </submittedName>
</protein>
<dbReference type="Pfam" id="PF22725">
    <property type="entry name" value="GFO_IDH_MocA_C3"/>
    <property type="match status" value="1"/>
</dbReference>
<evidence type="ECO:0000259" key="1">
    <source>
        <dbReference type="Pfam" id="PF01408"/>
    </source>
</evidence>
<accession>A0A1I3TXW6</accession>
<dbReference type="InterPro" id="IPR036291">
    <property type="entry name" value="NAD(P)-bd_dom_sf"/>
</dbReference>
<dbReference type="InterPro" id="IPR000683">
    <property type="entry name" value="Gfo/Idh/MocA-like_OxRdtase_N"/>
</dbReference>
<dbReference type="SUPFAM" id="SSF55347">
    <property type="entry name" value="Glyceraldehyde-3-phosphate dehydrogenase-like, C-terminal domain"/>
    <property type="match status" value="1"/>
</dbReference>
<feature type="domain" description="Gfo/Idh/MocA-like oxidoreductase N-terminal" evidence="1">
    <location>
        <begin position="16"/>
        <end position="119"/>
    </location>
</feature>
<dbReference type="OrthoDB" id="9815825at2"/>
<dbReference type="AlphaFoldDB" id="A0A1I3TXW6"/>
<dbReference type="PANTHER" id="PTHR43377:SF1">
    <property type="entry name" value="BILIVERDIN REDUCTASE A"/>
    <property type="match status" value="1"/>
</dbReference>
<dbReference type="PANTHER" id="PTHR43377">
    <property type="entry name" value="BILIVERDIN REDUCTASE A"/>
    <property type="match status" value="1"/>
</dbReference>
<feature type="domain" description="GFO/IDH/MocA-like oxidoreductase" evidence="2">
    <location>
        <begin position="130"/>
        <end position="256"/>
    </location>
</feature>
<dbReference type="Gene3D" id="3.40.50.720">
    <property type="entry name" value="NAD(P)-binding Rossmann-like Domain"/>
    <property type="match status" value="1"/>
</dbReference>
<evidence type="ECO:0000313" key="3">
    <source>
        <dbReference type="EMBL" id="SFJ74496.1"/>
    </source>
</evidence>
<dbReference type="GO" id="GO:0000166">
    <property type="term" value="F:nucleotide binding"/>
    <property type="evidence" value="ECO:0007669"/>
    <property type="project" value="InterPro"/>
</dbReference>
<dbReference type="InterPro" id="IPR055170">
    <property type="entry name" value="GFO_IDH_MocA-like_dom"/>
</dbReference>
<dbReference type="EMBL" id="FOSB01000004">
    <property type="protein sequence ID" value="SFJ74496.1"/>
    <property type="molecule type" value="Genomic_DNA"/>
</dbReference>
<dbReference type="InterPro" id="IPR051450">
    <property type="entry name" value="Gfo/Idh/MocA_Oxidoreductases"/>
</dbReference>
<evidence type="ECO:0000259" key="2">
    <source>
        <dbReference type="Pfam" id="PF22725"/>
    </source>
</evidence>
<sequence>MIRVALLSKWHVHAADYAREANENPGVEIAKVWDEDPERGQAWADELYVPFEKDLSRVFNDVEIDAVILTSATERHTEILTQAARHGKHIFTEKVLSLTHRDNTEILKHIEDANVKFMISLPRLTSDYYLFAQKMMDENTLGTVHMIRCRVAHNGAVPTVDHPRGWLPDRFFDKDQCGGGTLIDLGAHPIYLANRLAGSQPKAVFARLQSLMDLGVDDHAVATVEYESGLLAILESSFVSSGSPFQLELYGTEGTLMIEGDQVRVKSKTHGLNEWTHPELPSPLLSPLDQWVEDIQNRNTPTITKDDAKALTLVNEVASLSHEKRKRIEINV</sequence>
<proteinExistence type="predicted"/>
<gene>
    <name evidence="3" type="ORF">SAMN04487936_10410</name>
</gene>
<dbReference type="Proteomes" id="UP000183557">
    <property type="component" value="Unassembled WGS sequence"/>
</dbReference>
<dbReference type="SUPFAM" id="SSF51735">
    <property type="entry name" value="NAD(P)-binding Rossmann-fold domains"/>
    <property type="match status" value="1"/>
</dbReference>
<dbReference type="RefSeq" id="WP_075036017.1">
    <property type="nucleotide sequence ID" value="NZ_FOSB01000004.1"/>
</dbReference>
<keyword evidence="4" id="KW-1185">Reference proteome</keyword>